<dbReference type="Proteomes" id="UP000601435">
    <property type="component" value="Unassembled WGS sequence"/>
</dbReference>
<dbReference type="AlphaFoldDB" id="A0A813AJZ3"/>
<evidence type="ECO:0000313" key="2">
    <source>
        <dbReference type="EMBL" id="CAE7868473.1"/>
    </source>
</evidence>
<proteinExistence type="predicted"/>
<sequence length="392" mass="41975">MCFSFRLGLMQAFQEVCTSLLVPFSSPANSWDDWMQAASHASELAQAARCGHASLAQVRNRLNHWQKPFATNASGSAKTWENVLCECCHAFIEHCAEIVETAGVPPRSASNVLGAAVRLAEVVGKTGLLLAAVDSDLSLMSERVQKLELFYEVLVPRVEAIAGEASVADSRAKKAEEEAAQTKAESERLTRSLRHKCTAAEKRAADLARQVAQLRDRHSLRPGTSSAGPKSLSAGSILQNSASRMRSSESEDSRSSMLFHAADGDAEDLSLEEEREHARAVWHATGPGAGEEESTEIVASSLDPLANFAEAALGHLLSLVKQAHQSHPALPLPWQHAPSRDAVDVGETADAAAAWADCVLAGRDPTLANSVKQSATHLRCMSDLLNSSRSSP</sequence>
<dbReference type="EMBL" id="CAJNJA010059687">
    <property type="protein sequence ID" value="CAE7868473.1"/>
    <property type="molecule type" value="Genomic_DNA"/>
</dbReference>
<protein>
    <submittedName>
        <fullName evidence="2">Uncharacterized protein</fullName>
    </submittedName>
</protein>
<name>A0A813AJZ3_9DINO</name>
<feature type="region of interest" description="Disordered" evidence="1">
    <location>
        <begin position="166"/>
        <end position="193"/>
    </location>
</feature>
<keyword evidence="3" id="KW-1185">Reference proteome</keyword>
<feature type="region of interest" description="Disordered" evidence="1">
    <location>
        <begin position="214"/>
        <end position="255"/>
    </location>
</feature>
<reference evidence="2" key="1">
    <citation type="submission" date="2021-02" db="EMBL/GenBank/DDBJ databases">
        <authorList>
            <person name="Dougan E. K."/>
            <person name="Rhodes N."/>
            <person name="Thang M."/>
            <person name="Chan C."/>
        </authorList>
    </citation>
    <scope>NUCLEOTIDE SEQUENCE</scope>
</reference>
<organism evidence="2 3">
    <name type="scientific">Symbiodinium necroappetens</name>
    <dbReference type="NCBI Taxonomy" id="1628268"/>
    <lineage>
        <taxon>Eukaryota</taxon>
        <taxon>Sar</taxon>
        <taxon>Alveolata</taxon>
        <taxon>Dinophyceae</taxon>
        <taxon>Suessiales</taxon>
        <taxon>Symbiodiniaceae</taxon>
        <taxon>Symbiodinium</taxon>
    </lineage>
</organism>
<evidence type="ECO:0000256" key="1">
    <source>
        <dbReference type="SAM" id="MobiDB-lite"/>
    </source>
</evidence>
<gene>
    <name evidence="2" type="ORF">SNEC2469_LOCUS27925</name>
</gene>
<accession>A0A813AJZ3</accession>
<feature type="compositionally biased region" description="Polar residues" evidence="1">
    <location>
        <begin position="222"/>
        <end position="240"/>
    </location>
</feature>
<comment type="caution">
    <text evidence="2">The sequence shown here is derived from an EMBL/GenBank/DDBJ whole genome shotgun (WGS) entry which is preliminary data.</text>
</comment>
<dbReference type="OrthoDB" id="432722at2759"/>
<evidence type="ECO:0000313" key="3">
    <source>
        <dbReference type="Proteomes" id="UP000601435"/>
    </source>
</evidence>